<name>A0ABS5JRT8_9BACT</name>
<keyword evidence="1" id="KW-0732">Signal</keyword>
<dbReference type="SUPFAM" id="SSF52833">
    <property type="entry name" value="Thioredoxin-like"/>
    <property type="match status" value="1"/>
</dbReference>
<dbReference type="Gene3D" id="3.40.30.10">
    <property type="entry name" value="Glutaredoxin"/>
    <property type="match status" value="1"/>
</dbReference>
<gene>
    <name evidence="3" type="ORF">KEM10_04535</name>
</gene>
<dbReference type="InterPro" id="IPR013766">
    <property type="entry name" value="Thioredoxin_domain"/>
</dbReference>
<dbReference type="PANTHER" id="PTHR43640:SF1">
    <property type="entry name" value="THIOREDOXIN-DEPENDENT PEROXIREDOXIN"/>
    <property type="match status" value="1"/>
</dbReference>
<evidence type="ECO:0000256" key="1">
    <source>
        <dbReference type="SAM" id="SignalP"/>
    </source>
</evidence>
<evidence type="ECO:0000259" key="2">
    <source>
        <dbReference type="PROSITE" id="PS51352"/>
    </source>
</evidence>
<dbReference type="InterPro" id="IPR036249">
    <property type="entry name" value="Thioredoxin-like_sf"/>
</dbReference>
<dbReference type="CDD" id="cd02969">
    <property type="entry name" value="PRX_like1"/>
    <property type="match status" value="1"/>
</dbReference>
<evidence type="ECO:0000313" key="4">
    <source>
        <dbReference type="Proteomes" id="UP000708576"/>
    </source>
</evidence>
<feature type="signal peptide" evidence="1">
    <location>
        <begin position="1"/>
        <end position="21"/>
    </location>
</feature>
<dbReference type="InterPro" id="IPR047262">
    <property type="entry name" value="PRX-like1"/>
</dbReference>
<accession>A0ABS5JRT8</accession>
<dbReference type="EMBL" id="JAGUCO010000002">
    <property type="protein sequence ID" value="MBS2097535.1"/>
    <property type="molecule type" value="Genomic_DNA"/>
</dbReference>
<dbReference type="Pfam" id="PF00578">
    <property type="entry name" value="AhpC-TSA"/>
    <property type="match status" value="1"/>
</dbReference>
<evidence type="ECO:0000313" key="3">
    <source>
        <dbReference type="EMBL" id="MBS2097535.1"/>
    </source>
</evidence>
<proteinExistence type="predicted"/>
<dbReference type="PANTHER" id="PTHR43640">
    <property type="entry name" value="OS07G0260300 PROTEIN"/>
    <property type="match status" value="1"/>
</dbReference>
<feature type="domain" description="Thioredoxin" evidence="2">
    <location>
        <begin position="21"/>
        <end position="169"/>
    </location>
</feature>
<comment type="caution">
    <text evidence="3">The sequence shown here is derived from an EMBL/GenBank/DDBJ whole genome shotgun (WGS) entry which is preliminary data.</text>
</comment>
<dbReference type="Proteomes" id="UP000708576">
    <property type="component" value="Unassembled WGS sequence"/>
</dbReference>
<protein>
    <submittedName>
        <fullName evidence="3">Thioredoxin family protein</fullName>
    </submittedName>
</protein>
<keyword evidence="4" id="KW-1185">Reference proteome</keyword>
<dbReference type="PROSITE" id="PS51352">
    <property type="entry name" value="THIOREDOXIN_2"/>
    <property type="match status" value="1"/>
</dbReference>
<sequence length="193" mass="21703">MKTIYLTMVLVALSLVSTAQVKVGDNAPDFKLLNTDGEMVALSDYNKEDGVILVFTCNHCPYAKLYEQRIIDLNKKYKSKKYPVVAINPNDSVAYKVDGYSYMVDKQYDFPYLLDNKGIFSEYGATKTPHIFLLKNSGDQFEVAYIGAIDDNPQDASEVKEKYLELAIQSLMEGKTPKYTSTKAIGCSIKPFK</sequence>
<reference evidence="3 4" key="1">
    <citation type="journal article" date="2015" name="Int. J. Syst. Evol. Microbiol.">
        <title>Carboxylicivirga linearis sp. nov., isolated from a sea cucumber culture pond.</title>
        <authorList>
            <person name="Wang F.Q."/>
            <person name="Zhou Y.X."/>
            <person name="Lin X.Z."/>
            <person name="Chen G.J."/>
            <person name="Du Z.J."/>
        </authorList>
    </citation>
    <scope>NUCLEOTIDE SEQUENCE [LARGE SCALE GENOMIC DNA]</scope>
    <source>
        <strain evidence="3 4">FB218</strain>
    </source>
</reference>
<feature type="chain" id="PRO_5047172845" evidence="1">
    <location>
        <begin position="22"/>
        <end position="193"/>
    </location>
</feature>
<organism evidence="3 4">
    <name type="scientific">Carboxylicivirga linearis</name>
    <dbReference type="NCBI Taxonomy" id="1628157"/>
    <lineage>
        <taxon>Bacteria</taxon>
        <taxon>Pseudomonadati</taxon>
        <taxon>Bacteroidota</taxon>
        <taxon>Bacteroidia</taxon>
        <taxon>Marinilabiliales</taxon>
        <taxon>Marinilabiliaceae</taxon>
        <taxon>Carboxylicivirga</taxon>
    </lineage>
</organism>
<dbReference type="InterPro" id="IPR000866">
    <property type="entry name" value="AhpC/TSA"/>
</dbReference>
<dbReference type="RefSeq" id="WP_212214056.1">
    <property type="nucleotide sequence ID" value="NZ_JAGUCO010000002.1"/>
</dbReference>